<feature type="transmembrane region" description="Helical" evidence="1">
    <location>
        <begin position="73"/>
        <end position="91"/>
    </location>
</feature>
<keyword evidence="1" id="KW-1133">Transmembrane helix</keyword>
<dbReference type="Proteomes" id="UP000636110">
    <property type="component" value="Unassembled WGS sequence"/>
</dbReference>
<protein>
    <submittedName>
        <fullName evidence="2">Glycine cleavage system protein H</fullName>
    </submittedName>
</protein>
<evidence type="ECO:0000256" key="1">
    <source>
        <dbReference type="SAM" id="Phobius"/>
    </source>
</evidence>
<feature type="transmembrane region" description="Helical" evidence="1">
    <location>
        <begin position="43"/>
        <end position="61"/>
    </location>
</feature>
<dbReference type="PANTHER" id="PTHR28008:SF1">
    <property type="entry name" value="DOMAIN PROTEIN, PUTATIVE (AFU_ORTHOLOGUE AFUA_3G10980)-RELATED"/>
    <property type="match status" value="1"/>
</dbReference>
<keyword evidence="1" id="KW-0812">Transmembrane</keyword>
<sequence length="143" mass="16670">MNSKALKYQIWSILWTVVILVLCNMKMPDTSGSGIFFEGFDKLVHLGFFFVLTILLFYGRINYQHSYSFRSLTIFKVILMTAALGGGIELLQWKIFTYRSAEWWDFGCDMIGVFMGVFSFVLLHQLDHKSLQREPKSLPHEKK</sequence>
<organism evidence="2 3">
    <name type="scientific">Pedobacter gandavensis</name>
    <dbReference type="NCBI Taxonomy" id="2679963"/>
    <lineage>
        <taxon>Bacteria</taxon>
        <taxon>Pseudomonadati</taxon>
        <taxon>Bacteroidota</taxon>
        <taxon>Sphingobacteriia</taxon>
        <taxon>Sphingobacteriales</taxon>
        <taxon>Sphingobacteriaceae</taxon>
        <taxon>Pedobacter</taxon>
    </lineage>
</organism>
<keyword evidence="1" id="KW-0472">Membrane</keyword>
<proteinExistence type="predicted"/>
<feature type="transmembrane region" description="Helical" evidence="1">
    <location>
        <begin position="6"/>
        <end position="23"/>
    </location>
</feature>
<dbReference type="RefSeq" id="WP_182957990.1">
    <property type="nucleotide sequence ID" value="NZ_WNXC01000004.1"/>
</dbReference>
<comment type="caution">
    <text evidence="2">The sequence shown here is derived from an EMBL/GenBank/DDBJ whole genome shotgun (WGS) entry which is preliminary data.</text>
</comment>
<gene>
    <name evidence="2" type="ORF">GM920_13135</name>
</gene>
<keyword evidence="3" id="KW-1185">Reference proteome</keyword>
<dbReference type="PANTHER" id="PTHR28008">
    <property type="entry name" value="DOMAIN PROTEIN, PUTATIVE (AFU_ORTHOLOGUE AFUA_3G10980)-RELATED"/>
    <property type="match status" value="1"/>
</dbReference>
<dbReference type="NCBIfam" id="NF037970">
    <property type="entry name" value="vanZ_1"/>
    <property type="match status" value="1"/>
</dbReference>
<evidence type="ECO:0000313" key="2">
    <source>
        <dbReference type="EMBL" id="MBB2149841.1"/>
    </source>
</evidence>
<name>A0ABR6EX46_9SPHI</name>
<dbReference type="EMBL" id="WNXC01000004">
    <property type="protein sequence ID" value="MBB2149841.1"/>
    <property type="molecule type" value="Genomic_DNA"/>
</dbReference>
<feature type="transmembrane region" description="Helical" evidence="1">
    <location>
        <begin position="103"/>
        <end position="123"/>
    </location>
</feature>
<accession>A0ABR6EX46</accession>
<reference evidence="2 3" key="1">
    <citation type="submission" date="2019-11" db="EMBL/GenBank/DDBJ databases">
        <title>Description of Pedobacter sp. LMG 31462T.</title>
        <authorList>
            <person name="Carlier A."/>
            <person name="Qi S."/>
            <person name="Vandamme P."/>
        </authorList>
    </citation>
    <scope>NUCLEOTIDE SEQUENCE [LARGE SCALE GENOMIC DNA]</scope>
    <source>
        <strain evidence="2 3">LMG 31462</strain>
    </source>
</reference>
<evidence type="ECO:0000313" key="3">
    <source>
        <dbReference type="Proteomes" id="UP000636110"/>
    </source>
</evidence>